<dbReference type="GO" id="GO:0051118">
    <property type="term" value="F:glucan endo-1,3-alpha-glucosidase activity"/>
    <property type="evidence" value="ECO:0007669"/>
    <property type="project" value="InterPro"/>
</dbReference>
<sequence length="469" mass="51379">MGVVSNRQSSTDYDDDMKRARDLGIDAFALNFGSDSYADTQLGYAYESAAKNDMKVFLSFDFNWYNTEQASSIGSKIKRFSGLSAQLKIENRVFVSSFAGDGVDIHAVQTAAGEKLFFAPNFHPGAGNFDRIQGALNWIAWENDGNNKAPTSAHNVTVSDGDRSYMQALSGKSYIAPVSAWFSTHFGGEVSYSKNWVFPSDLLWYNRWREILDLRPRFIEIITWNDYGESHYIGPLSSLHTDDGASKWVMDMLVTKNTESSHRNIDTGIRPHNGWLEMARPFIAAYKANASSAEDFIGDEKLIYWYRPTPKSVNCDATDTTMQGNPNNSSGNFFRGRPNGADSMEDSIFVVSLLKSAAGLNVQSGNKSQEIQVSAGINAYSVPMGVGEQKFTLTRGGKLILSGTSLKEISENCVCGIYNFNAYVGMVPDDPVIDTLQPAGLAMLSQGLKVPCPTNTLGPNAEIKTSGGV</sequence>
<dbReference type="Proteomes" id="UP001152592">
    <property type="component" value="Unassembled WGS sequence"/>
</dbReference>
<dbReference type="Pfam" id="PF03659">
    <property type="entry name" value="Glyco_hydro_71"/>
    <property type="match status" value="1"/>
</dbReference>
<dbReference type="CDD" id="cd11577">
    <property type="entry name" value="GH71"/>
    <property type="match status" value="1"/>
</dbReference>
<gene>
    <name evidence="1" type="ORF">PSALAMII_LOCUS10601</name>
</gene>
<proteinExistence type="predicted"/>
<evidence type="ECO:0000313" key="1">
    <source>
        <dbReference type="EMBL" id="CAG8428415.1"/>
    </source>
</evidence>
<dbReference type="InterPro" id="IPR005197">
    <property type="entry name" value="Glyco_hydro_71"/>
</dbReference>
<dbReference type="AlphaFoldDB" id="A0A9W4K4X6"/>
<accession>A0A9W4K4X6</accession>
<evidence type="ECO:0000313" key="2">
    <source>
        <dbReference type="Proteomes" id="UP001152592"/>
    </source>
</evidence>
<dbReference type="Gene3D" id="3.20.20.80">
    <property type="entry name" value="Glycosidases"/>
    <property type="match status" value="1"/>
</dbReference>
<name>A0A9W4K4X6_9EURO</name>
<organism evidence="1 2">
    <name type="scientific">Penicillium salamii</name>
    <dbReference type="NCBI Taxonomy" id="1612424"/>
    <lineage>
        <taxon>Eukaryota</taxon>
        <taxon>Fungi</taxon>
        <taxon>Dikarya</taxon>
        <taxon>Ascomycota</taxon>
        <taxon>Pezizomycotina</taxon>
        <taxon>Eurotiomycetes</taxon>
        <taxon>Eurotiomycetidae</taxon>
        <taxon>Eurotiales</taxon>
        <taxon>Aspergillaceae</taxon>
        <taxon>Penicillium</taxon>
    </lineage>
</organism>
<dbReference type="EMBL" id="CAJVPD010000300">
    <property type="protein sequence ID" value="CAG8428415.1"/>
    <property type="molecule type" value="Genomic_DNA"/>
</dbReference>
<reference evidence="1" key="1">
    <citation type="submission" date="2021-07" db="EMBL/GenBank/DDBJ databases">
        <authorList>
            <person name="Branca A.L. A."/>
        </authorList>
    </citation>
    <scope>NUCLEOTIDE SEQUENCE</scope>
</reference>
<comment type="caution">
    <text evidence="1">The sequence shown here is derived from an EMBL/GenBank/DDBJ whole genome shotgun (WGS) entry which is preliminary data.</text>
</comment>
<dbReference type="OrthoDB" id="3626597at2759"/>
<protein>
    <submittedName>
        <fullName evidence="1">Uncharacterized protein</fullName>
    </submittedName>
</protein>